<evidence type="ECO:0000313" key="2">
    <source>
        <dbReference type="Proteomes" id="UP000642488"/>
    </source>
</evidence>
<protein>
    <submittedName>
        <fullName evidence="1">Uncharacterized protein</fullName>
    </submittedName>
</protein>
<dbReference type="Proteomes" id="UP000642488">
    <property type="component" value="Unassembled WGS sequence"/>
</dbReference>
<comment type="caution">
    <text evidence="1">The sequence shown here is derived from an EMBL/GenBank/DDBJ whole genome shotgun (WGS) entry which is preliminary data.</text>
</comment>
<dbReference type="EMBL" id="JAEKPD010000022">
    <property type="protein sequence ID" value="MBJ3764360.1"/>
    <property type="molecule type" value="Genomic_DNA"/>
</dbReference>
<name>A0A934IKR5_9RHOB</name>
<organism evidence="1 2">
    <name type="scientific">Palleronia pontilimi</name>
    <dbReference type="NCBI Taxonomy" id="1964209"/>
    <lineage>
        <taxon>Bacteria</taxon>
        <taxon>Pseudomonadati</taxon>
        <taxon>Pseudomonadota</taxon>
        <taxon>Alphaproteobacteria</taxon>
        <taxon>Rhodobacterales</taxon>
        <taxon>Roseobacteraceae</taxon>
        <taxon>Palleronia</taxon>
    </lineage>
</organism>
<dbReference type="AlphaFoldDB" id="A0A934IKR5"/>
<keyword evidence="2" id="KW-1185">Reference proteome</keyword>
<reference evidence="1" key="1">
    <citation type="submission" date="2020-12" db="EMBL/GenBank/DDBJ databases">
        <title>Bacterial taxonomy.</title>
        <authorList>
            <person name="Pan X."/>
        </authorList>
    </citation>
    <scope>NUCLEOTIDE SEQUENCE</scope>
    <source>
        <strain evidence="1">KCTC 52957</strain>
    </source>
</reference>
<dbReference type="RefSeq" id="WP_198917530.1">
    <property type="nucleotide sequence ID" value="NZ_JAEKPD010000022.1"/>
</dbReference>
<gene>
    <name evidence="1" type="ORF">ILP92_16590</name>
</gene>
<dbReference type="Gene3D" id="3.40.50.300">
    <property type="entry name" value="P-loop containing nucleotide triphosphate hydrolases"/>
    <property type="match status" value="1"/>
</dbReference>
<accession>A0A934IKR5</accession>
<sequence length="362" mass="39733">MASTPYASDRDSATEARPFIIWTLRRTGGTNLAQHVFRRSRFRSIQHEPFNKNRVFGKVSADFERDGDTAPLDRICADGILMKHCVETVPLALSLALLERSVAHGYRHLFLIRRTPGDRLVSLHFAGASGVWGARMVAQNSIDNLSRIARNTPIPIDGLLARERLDRARLLAVYERADALETRPLIAVFEDLYDYDAPSLSLARLARLTAGLGLDRAGDAADGADREILFGGGQKTQSLYALAPNHDAFRKAVSEIPPMTLGAVPDPNPAQWANFVTHLGCRIDPPRQSWRSDLLQLTGTTAPRDGWRLRLADGTVLPMETEVARSPDASKPAISFAVLDVPRDGLAGARMVMRQPSSGPSQ</sequence>
<evidence type="ECO:0000313" key="1">
    <source>
        <dbReference type="EMBL" id="MBJ3764360.1"/>
    </source>
</evidence>
<dbReference type="InterPro" id="IPR027417">
    <property type="entry name" value="P-loop_NTPase"/>
</dbReference>
<proteinExistence type="predicted"/>